<keyword evidence="3" id="KW-1185">Reference proteome</keyword>
<dbReference type="Proteomes" id="UP001642483">
    <property type="component" value="Unassembled WGS sequence"/>
</dbReference>
<name>A0ABP0EXB0_CLALP</name>
<sequence length="556" mass="63406">MITHKCAIEKSSTMERKSKQDIYMTLLFNFISAPSVKSKAEQLQRRRSFEYMELTDKAKNTMVLSKDETAGNESKETHDDTNREICKDKLANSKPGNDQHEYFARFNYNLTRTSVNGECNNSKNQSVHESSKPILECLASKKNTCSIDTTNCLERSSIKDEGCLLSANHEQDNNPKCKPSLTSKIVPISIRVQDWVDYQPFDVNGTLNAPNHCLVDNDVVQPYDYPTQFIPTLSCIEETDESEENWQQCPDDLDKRSQSLGWSTELLSTYSAEGSLRRTRTLESLNTLDDDDYDDSETAELGQDDSGNYSQQEKQLKSDCENQEVLRAGNCCANTVTEARDPEMTQKSVTQNKSILTTVDEQPAGTQTEQMQPENNYMNSLNSRSTHSSYTIDSAYSSRERLNTLYSSILDVSDESYNEEDFLEYIPVSYAGTRPRKKRRWVVRSASDIYHPSNANGDTAIDKFNTIKKRLTRTLSRRGKKPNKQNETEDGATAQPNASPKLSPVINPHVKKGMSRKKSFRKTVLRFLRRVRRRDFQSNGNLRDRSWSMPTKLNEA</sequence>
<feature type="region of interest" description="Disordered" evidence="1">
    <location>
        <begin position="66"/>
        <end position="93"/>
    </location>
</feature>
<feature type="region of interest" description="Disordered" evidence="1">
    <location>
        <begin position="473"/>
        <end position="521"/>
    </location>
</feature>
<comment type="caution">
    <text evidence="2">The sequence shown here is derived from an EMBL/GenBank/DDBJ whole genome shotgun (WGS) entry which is preliminary data.</text>
</comment>
<reference evidence="2 3" key="1">
    <citation type="submission" date="2024-02" db="EMBL/GenBank/DDBJ databases">
        <authorList>
            <person name="Daric V."/>
            <person name="Darras S."/>
        </authorList>
    </citation>
    <scope>NUCLEOTIDE SEQUENCE [LARGE SCALE GENOMIC DNA]</scope>
</reference>
<evidence type="ECO:0000313" key="2">
    <source>
        <dbReference type="EMBL" id="CAK8672101.1"/>
    </source>
</evidence>
<evidence type="ECO:0000313" key="3">
    <source>
        <dbReference type="Proteomes" id="UP001642483"/>
    </source>
</evidence>
<feature type="compositionally biased region" description="Acidic residues" evidence="1">
    <location>
        <begin position="288"/>
        <end position="298"/>
    </location>
</feature>
<feature type="region of interest" description="Disordered" evidence="1">
    <location>
        <begin position="287"/>
        <end position="314"/>
    </location>
</feature>
<dbReference type="EMBL" id="CAWYQH010000001">
    <property type="protein sequence ID" value="CAK8672101.1"/>
    <property type="molecule type" value="Genomic_DNA"/>
</dbReference>
<feature type="compositionally biased region" description="Basic residues" evidence="1">
    <location>
        <begin position="509"/>
        <end position="521"/>
    </location>
</feature>
<protein>
    <submittedName>
        <fullName evidence="2">Uncharacterized protein</fullName>
    </submittedName>
</protein>
<proteinExistence type="predicted"/>
<accession>A0ABP0EXB0</accession>
<feature type="compositionally biased region" description="Basic residues" evidence="1">
    <location>
        <begin position="473"/>
        <end position="483"/>
    </location>
</feature>
<gene>
    <name evidence="2" type="ORF">CVLEPA_LOCUS1094</name>
</gene>
<organism evidence="2 3">
    <name type="scientific">Clavelina lepadiformis</name>
    <name type="common">Light-bulb sea squirt</name>
    <name type="synonym">Ascidia lepadiformis</name>
    <dbReference type="NCBI Taxonomy" id="159417"/>
    <lineage>
        <taxon>Eukaryota</taxon>
        <taxon>Metazoa</taxon>
        <taxon>Chordata</taxon>
        <taxon>Tunicata</taxon>
        <taxon>Ascidiacea</taxon>
        <taxon>Aplousobranchia</taxon>
        <taxon>Clavelinidae</taxon>
        <taxon>Clavelina</taxon>
    </lineage>
</organism>
<evidence type="ECO:0000256" key="1">
    <source>
        <dbReference type="SAM" id="MobiDB-lite"/>
    </source>
</evidence>